<keyword evidence="2" id="KW-0805">Transcription regulation</keyword>
<dbReference type="Gene3D" id="1.10.10.10">
    <property type="entry name" value="Winged helix-like DNA-binding domain superfamily/Winged helix DNA-binding domain"/>
    <property type="match status" value="1"/>
</dbReference>
<dbReference type="Pfam" id="PF00126">
    <property type="entry name" value="HTH_1"/>
    <property type="match status" value="1"/>
</dbReference>
<dbReference type="InterPro" id="IPR000847">
    <property type="entry name" value="LysR_HTH_N"/>
</dbReference>
<dbReference type="SUPFAM" id="SSF53850">
    <property type="entry name" value="Periplasmic binding protein-like II"/>
    <property type="match status" value="1"/>
</dbReference>
<name>A0A1V8RKC4_9HYPH</name>
<evidence type="ECO:0000256" key="2">
    <source>
        <dbReference type="ARBA" id="ARBA00023015"/>
    </source>
</evidence>
<dbReference type="GO" id="GO:0003700">
    <property type="term" value="F:DNA-binding transcription factor activity"/>
    <property type="evidence" value="ECO:0007669"/>
    <property type="project" value="InterPro"/>
</dbReference>
<evidence type="ECO:0000259" key="5">
    <source>
        <dbReference type="PROSITE" id="PS50931"/>
    </source>
</evidence>
<dbReference type="SUPFAM" id="SSF46785">
    <property type="entry name" value="Winged helix' DNA-binding domain"/>
    <property type="match status" value="1"/>
</dbReference>
<accession>A0A1V8RKC4</accession>
<evidence type="ECO:0000256" key="3">
    <source>
        <dbReference type="ARBA" id="ARBA00023125"/>
    </source>
</evidence>
<dbReference type="GO" id="GO:0003677">
    <property type="term" value="F:DNA binding"/>
    <property type="evidence" value="ECO:0007669"/>
    <property type="project" value="UniProtKB-KW"/>
</dbReference>
<keyword evidence="7" id="KW-1185">Reference proteome</keyword>
<sequence>MIRAVQFQGAKNRHSSGEDLLRSGLSLRHMRMIAALDDSSRVSAAAQVLNISQPAASRMIAEMEAILGVPLCERLPRGITMTPYGKALARRARSVLLEMREADREIAELKAGKGGSVFLGAVTAPAIELAVPAIREIRKLYPRIEITMQVETSNVLARELLASRHDFIIARIPDDLNPRLFESRVIGIEKACLIVRRGHPLLQNAPVRLQQTAAYDWVFQSGGSPLRQAMEANFMNRNIALPERVLNTSSLLLTLVMVAQSDAIAPVSIQVARFIQSPEGLMGAIDILPTEVDIEIRPYSLITVKNRALSPAARMLRDFIMKEVS</sequence>
<keyword evidence="3" id="KW-0238">DNA-binding</keyword>
<evidence type="ECO:0000313" key="7">
    <source>
        <dbReference type="Proteomes" id="UP000191905"/>
    </source>
</evidence>
<dbReference type="EMBL" id="MDET01000056">
    <property type="protein sequence ID" value="OQM73661.1"/>
    <property type="molecule type" value="Genomic_DNA"/>
</dbReference>
<feature type="domain" description="HTH lysR-type" evidence="5">
    <location>
        <begin position="25"/>
        <end position="82"/>
    </location>
</feature>
<organism evidence="6 7">
    <name type="scientific">Manganibacter manganicus</name>
    <dbReference type="NCBI Taxonomy" id="1873176"/>
    <lineage>
        <taxon>Bacteria</taxon>
        <taxon>Pseudomonadati</taxon>
        <taxon>Pseudomonadota</taxon>
        <taxon>Alphaproteobacteria</taxon>
        <taxon>Hyphomicrobiales</taxon>
        <taxon>Phyllobacteriaceae</taxon>
        <taxon>Manganibacter</taxon>
    </lineage>
</organism>
<evidence type="ECO:0000313" key="6">
    <source>
        <dbReference type="EMBL" id="OQM73661.1"/>
    </source>
</evidence>
<protein>
    <submittedName>
        <fullName evidence="6">LysR family transcriptional regulator</fullName>
    </submittedName>
</protein>
<dbReference type="PANTHER" id="PTHR30419">
    <property type="entry name" value="HTH-TYPE TRANSCRIPTIONAL REGULATOR YBHD"/>
    <property type="match status" value="1"/>
</dbReference>
<comment type="caution">
    <text evidence="6">The sequence shown here is derived from an EMBL/GenBank/DDBJ whole genome shotgun (WGS) entry which is preliminary data.</text>
</comment>
<evidence type="ECO:0000256" key="4">
    <source>
        <dbReference type="ARBA" id="ARBA00023163"/>
    </source>
</evidence>
<dbReference type="InterPro" id="IPR050950">
    <property type="entry name" value="HTH-type_LysR_regulators"/>
</dbReference>
<dbReference type="AlphaFoldDB" id="A0A1V8RKC4"/>
<dbReference type="InterPro" id="IPR036388">
    <property type="entry name" value="WH-like_DNA-bd_sf"/>
</dbReference>
<proteinExistence type="inferred from homology"/>
<dbReference type="Proteomes" id="UP000191905">
    <property type="component" value="Unassembled WGS sequence"/>
</dbReference>
<reference evidence="6 7" key="1">
    <citation type="journal article" date="2016" name="Int. J. Syst. Evol. Microbiol.">
        <title>Pseudaminobacter manganicus sp. nov., isolated from sludge of a manganese mine.</title>
        <authorList>
            <person name="Li J."/>
            <person name="Huang J."/>
            <person name="Liao S."/>
            <person name="Wang G."/>
        </authorList>
    </citation>
    <scope>NUCLEOTIDE SEQUENCE [LARGE SCALE GENOMIC DNA]</scope>
    <source>
        <strain evidence="6 7">JH-7</strain>
    </source>
</reference>
<evidence type="ECO:0000256" key="1">
    <source>
        <dbReference type="ARBA" id="ARBA00009437"/>
    </source>
</evidence>
<dbReference type="STRING" id="1873176.BFN67_07000"/>
<dbReference type="PANTHER" id="PTHR30419:SF8">
    <property type="entry name" value="NITROGEN ASSIMILATION TRANSCRIPTIONAL ACTIVATOR-RELATED"/>
    <property type="match status" value="1"/>
</dbReference>
<gene>
    <name evidence="6" type="ORF">BFN67_07000</name>
</gene>
<dbReference type="PRINTS" id="PR00039">
    <property type="entry name" value="HTHLYSR"/>
</dbReference>
<comment type="similarity">
    <text evidence="1">Belongs to the LysR transcriptional regulatory family.</text>
</comment>
<dbReference type="InterPro" id="IPR005119">
    <property type="entry name" value="LysR_subst-bd"/>
</dbReference>
<dbReference type="InterPro" id="IPR036390">
    <property type="entry name" value="WH_DNA-bd_sf"/>
</dbReference>
<dbReference type="Gene3D" id="3.40.190.290">
    <property type="match status" value="1"/>
</dbReference>
<dbReference type="OrthoDB" id="7809623at2"/>
<dbReference type="GO" id="GO:0005829">
    <property type="term" value="C:cytosol"/>
    <property type="evidence" value="ECO:0007669"/>
    <property type="project" value="TreeGrafter"/>
</dbReference>
<keyword evidence="4" id="KW-0804">Transcription</keyword>
<dbReference type="RefSeq" id="WP_080921352.1">
    <property type="nucleotide sequence ID" value="NZ_MDET01000056.1"/>
</dbReference>
<dbReference type="PROSITE" id="PS50931">
    <property type="entry name" value="HTH_LYSR"/>
    <property type="match status" value="1"/>
</dbReference>
<dbReference type="Pfam" id="PF03466">
    <property type="entry name" value="LysR_substrate"/>
    <property type="match status" value="1"/>
</dbReference>